<keyword evidence="3 5" id="KW-1133">Transmembrane helix</keyword>
<reference evidence="6 7" key="1">
    <citation type="submission" date="2021-01" db="EMBL/GenBank/DDBJ databases">
        <title>Biogeographic distribution of Paracoccus.</title>
        <authorList>
            <person name="Hollensteiner J."/>
            <person name="Leineberger J."/>
            <person name="Brinkhoff T."/>
            <person name="Daniel R."/>
        </authorList>
    </citation>
    <scope>NUCLEOTIDE SEQUENCE [LARGE SCALE GENOMIC DNA]</scope>
    <source>
        <strain evidence="6 7">KCTC 22803</strain>
    </source>
</reference>
<feature type="transmembrane region" description="Helical" evidence="5">
    <location>
        <begin position="6"/>
        <end position="27"/>
    </location>
</feature>
<dbReference type="Pfam" id="PF04193">
    <property type="entry name" value="PQ-loop"/>
    <property type="match status" value="1"/>
</dbReference>
<organism evidence="6 7">
    <name type="scientific">Paracoccus fistulariae</name>
    <dbReference type="NCBI Taxonomy" id="658446"/>
    <lineage>
        <taxon>Bacteria</taxon>
        <taxon>Pseudomonadati</taxon>
        <taxon>Pseudomonadota</taxon>
        <taxon>Alphaproteobacteria</taxon>
        <taxon>Rhodobacterales</taxon>
        <taxon>Paracoccaceae</taxon>
        <taxon>Paracoccus</taxon>
    </lineage>
</organism>
<comment type="subcellular location">
    <subcellularLocation>
        <location evidence="1">Membrane</location>
        <topology evidence="1">Multi-pass membrane protein</topology>
    </subcellularLocation>
</comment>
<feature type="transmembrane region" description="Helical" evidence="5">
    <location>
        <begin position="39"/>
        <end position="56"/>
    </location>
</feature>
<evidence type="ECO:0000313" key="6">
    <source>
        <dbReference type="EMBL" id="WCR07145.1"/>
    </source>
</evidence>
<evidence type="ECO:0000256" key="5">
    <source>
        <dbReference type="SAM" id="Phobius"/>
    </source>
</evidence>
<sequence>MEPTTLIGFLAAILGTICWVPQLVKALRSRQVEDLPMGTNLLLLSTITLWLIYGILLKEWPLILANLFSICCVGTIVWAKIIWGKR</sequence>
<evidence type="ECO:0000256" key="2">
    <source>
        <dbReference type="ARBA" id="ARBA00022692"/>
    </source>
</evidence>
<dbReference type="EMBL" id="CP067136">
    <property type="protein sequence ID" value="WCR07145.1"/>
    <property type="molecule type" value="Genomic_DNA"/>
</dbReference>
<dbReference type="RefSeq" id="WP_271883589.1">
    <property type="nucleotide sequence ID" value="NZ_CP067136.1"/>
</dbReference>
<evidence type="ECO:0000256" key="1">
    <source>
        <dbReference type="ARBA" id="ARBA00004141"/>
    </source>
</evidence>
<dbReference type="Gene3D" id="1.20.1280.290">
    <property type="match status" value="1"/>
</dbReference>
<evidence type="ECO:0008006" key="8">
    <source>
        <dbReference type="Google" id="ProtNLM"/>
    </source>
</evidence>
<evidence type="ECO:0000256" key="3">
    <source>
        <dbReference type="ARBA" id="ARBA00022989"/>
    </source>
</evidence>
<feature type="transmembrane region" description="Helical" evidence="5">
    <location>
        <begin position="62"/>
        <end position="83"/>
    </location>
</feature>
<dbReference type="InterPro" id="IPR006603">
    <property type="entry name" value="PQ-loop_rpt"/>
</dbReference>
<protein>
    <recommendedName>
        <fullName evidence="8">MtN3 and saliva related transmembrane protein</fullName>
    </recommendedName>
</protein>
<evidence type="ECO:0000256" key="4">
    <source>
        <dbReference type="ARBA" id="ARBA00023136"/>
    </source>
</evidence>
<name>A0ABY7SJG2_9RHOB</name>
<gene>
    <name evidence="6" type="ORF">JHX87_17085</name>
</gene>
<proteinExistence type="predicted"/>
<keyword evidence="7" id="KW-1185">Reference proteome</keyword>
<keyword evidence="2 5" id="KW-0812">Transmembrane</keyword>
<keyword evidence="4 5" id="KW-0472">Membrane</keyword>
<evidence type="ECO:0000313" key="7">
    <source>
        <dbReference type="Proteomes" id="UP001219349"/>
    </source>
</evidence>
<accession>A0ABY7SJG2</accession>
<dbReference type="Proteomes" id="UP001219349">
    <property type="component" value="Chromosome"/>
</dbReference>